<accession>A0A4E0R682</accession>
<dbReference type="AlphaFoldDB" id="A0A4E0R682"/>
<dbReference type="PROSITE" id="PS50096">
    <property type="entry name" value="IQ"/>
    <property type="match status" value="3"/>
</dbReference>
<evidence type="ECO:0000313" key="1">
    <source>
        <dbReference type="EMBL" id="THD21041.1"/>
    </source>
</evidence>
<dbReference type="Gene3D" id="1.20.5.190">
    <property type="match status" value="2"/>
</dbReference>
<dbReference type="SMART" id="SM00015">
    <property type="entry name" value="IQ"/>
    <property type="match status" value="3"/>
</dbReference>
<reference evidence="1" key="1">
    <citation type="submission" date="2019-03" db="EMBL/GenBank/DDBJ databases">
        <title>Improved annotation for the trematode Fasciola hepatica.</title>
        <authorList>
            <person name="Choi Y.-J."/>
            <person name="Martin J."/>
            <person name="Mitreva M."/>
        </authorList>
    </citation>
    <scope>NUCLEOTIDE SEQUENCE [LARGE SCALE GENOMIC DNA]</scope>
</reference>
<sequence length="372" mass="44030">MTHQQLLDAYLQQFNTELSTTYKKSDTLRNEEYEAAVKIQAWFRGIRTRCYLKILHANTILIQKNWRGFLGRREYRRVLAAAVVQLRNEMYHQCATKIQSACRGYLTRRYKFNFYARKVYLDALKEVGRCVRNNLAEYEAANQDKMEVQAESSTKDRLWQWAKRNHYRVSTLCQPGIYKNLRNYMQNPREHMLQVAGKLLAKESQPSAVRWNQIRSIPETDFCSTDDVKLSDKPQEIIEPIKIKGPFRSASAVRRWKQNSTPLSLRVLTDYFSLEKARQAEAASEWAKRVHDEPFHAGLIDPPHYQRLHMTTSTYGSIPYGTKHFRFYEDVDSKTNQADVERKHKPRFRTVLPPIDQFDRLDRDYSRDYVKI</sequence>
<dbReference type="SUPFAM" id="SSF52540">
    <property type="entry name" value="P-loop containing nucleoside triphosphate hydrolases"/>
    <property type="match status" value="1"/>
</dbReference>
<dbReference type="EMBL" id="JXXN02003914">
    <property type="protein sequence ID" value="THD21041.1"/>
    <property type="molecule type" value="Genomic_DNA"/>
</dbReference>
<evidence type="ECO:0000313" key="2">
    <source>
        <dbReference type="Proteomes" id="UP000230066"/>
    </source>
</evidence>
<protein>
    <recommendedName>
        <fullName evidence="3">Spermatogenesis-associated protein 17</fullName>
    </recommendedName>
</protein>
<dbReference type="Pfam" id="PF00612">
    <property type="entry name" value="IQ"/>
    <property type="match status" value="3"/>
</dbReference>
<comment type="caution">
    <text evidence="1">The sequence shown here is derived from an EMBL/GenBank/DDBJ whole genome shotgun (WGS) entry which is preliminary data.</text>
</comment>
<dbReference type="InterPro" id="IPR027417">
    <property type="entry name" value="P-loop_NTPase"/>
</dbReference>
<proteinExistence type="predicted"/>
<dbReference type="InterPro" id="IPR000048">
    <property type="entry name" value="IQ_motif_EF-hand-BS"/>
</dbReference>
<organism evidence="1 2">
    <name type="scientific">Fasciola hepatica</name>
    <name type="common">Liver fluke</name>
    <dbReference type="NCBI Taxonomy" id="6192"/>
    <lineage>
        <taxon>Eukaryota</taxon>
        <taxon>Metazoa</taxon>
        <taxon>Spiralia</taxon>
        <taxon>Lophotrochozoa</taxon>
        <taxon>Platyhelminthes</taxon>
        <taxon>Trematoda</taxon>
        <taxon>Digenea</taxon>
        <taxon>Plagiorchiida</taxon>
        <taxon>Echinostomata</taxon>
        <taxon>Echinostomatoidea</taxon>
        <taxon>Fasciolidae</taxon>
        <taxon>Fasciola</taxon>
    </lineage>
</organism>
<evidence type="ECO:0008006" key="3">
    <source>
        <dbReference type="Google" id="ProtNLM"/>
    </source>
</evidence>
<gene>
    <name evidence="1" type="ORF">D915_008116</name>
</gene>
<keyword evidence="2" id="KW-1185">Reference proteome</keyword>
<name>A0A4E0R682_FASHE</name>
<dbReference type="Proteomes" id="UP000230066">
    <property type="component" value="Unassembled WGS sequence"/>
</dbReference>